<evidence type="ECO:0000313" key="1">
    <source>
        <dbReference type="EMBL" id="GFE10405.1"/>
    </source>
</evidence>
<reference evidence="1 2" key="1">
    <citation type="submission" date="2019-12" db="EMBL/GenBank/DDBJ databases">
        <title>Whole genome shotgun sequence of Streptomyces caniferus NBRC 15389.</title>
        <authorList>
            <person name="Ichikawa N."/>
            <person name="Kimura A."/>
            <person name="Kitahashi Y."/>
            <person name="Komaki H."/>
            <person name="Tamura T."/>
        </authorList>
    </citation>
    <scope>NUCLEOTIDE SEQUENCE [LARGE SCALE GENOMIC DNA]</scope>
    <source>
        <strain evidence="1 2">NBRC 15389</strain>
    </source>
</reference>
<evidence type="ECO:0000313" key="2">
    <source>
        <dbReference type="Proteomes" id="UP000435837"/>
    </source>
</evidence>
<comment type="caution">
    <text evidence="1">The sequence shown here is derived from an EMBL/GenBank/DDBJ whole genome shotgun (WGS) entry which is preliminary data.</text>
</comment>
<organism evidence="1 2">
    <name type="scientific">Streptomyces caniferus</name>
    <dbReference type="NCBI Taxonomy" id="285557"/>
    <lineage>
        <taxon>Bacteria</taxon>
        <taxon>Bacillati</taxon>
        <taxon>Actinomycetota</taxon>
        <taxon>Actinomycetes</taxon>
        <taxon>Kitasatosporales</taxon>
        <taxon>Streptomycetaceae</taxon>
        <taxon>Streptomyces</taxon>
    </lineage>
</organism>
<accession>A0A640SLR6</accession>
<dbReference type="Proteomes" id="UP000435837">
    <property type="component" value="Unassembled WGS sequence"/>
</dbReference>
<protein>
    <submittedName>
        <fullName evidence="1">Uncharacterized protein</fullName>
    </submittedName>
</protein>
<proteinExistence type="predicted"/>
<name>A0A640SLR6_9ACTN</name>
<dbReference type="AlphaFoldDB" id="A0A640SLR6"/>
<sequence length="74" mass="8014">MAFRKVFVGAPRRGPAVRTSLRLGVSALLALAAGIADMRLADRAVSYRIQACLRSQFVVAAVHSSKFVAHFSRL</sequence>
<dbReference type="EMBL" id="BLIN01000005">
    <property type="protein sequence ID" value="GFE10405.1"/>
    <property type="molecule type" value="Genomic_DNA"/>
</dbReference>
<gene>
    <name evidence="1" type="ORF">Scani_66730</name>
</gene>